<organism evidence="2 3">
    <name type="scientific">Aquabacterium lacunae</name>
    <dbReference type="NCBI Taxonomy" id="2528630"/>
    <lineage>
        <taxon>Bacteria</taxon>
        <taxon>Pseudomonadati</taxon>
        <taxon>Pseudomonadota</taxon>
        <taxon>Betaproteobacteria</taxon>
        <taxon>Burkholderiales</taxon>
        <taxon>Aquabacterium</taxon>
    </lineage>
</organism>
<dbReference type="OrthoDB" id="9805307at2"/>
<sequence>MGGGWRPASQQEALAWAFLPPPAPDAVPDSAWQPGALALPFQPRSFRDASLYALHWEQASRGYVRRFLPAAWPFTRAYEKLTGRTFPAFKPHPLARQQPVYYLGNPLSFLPSGQPLRWPGFSQALDYELELGAVLARPLRNATPDEALAAIGGFVLVNDWSCRDIQRAEMATGLGPQKSKHFGSSMSAEIVPAGEVLDRIERLQGVVEIDGRVVARCSTAGMLHHWGRTLSFLSQDETLLPGELVATGTLPHGTGMENGHWLRPGQRLHLRLEGVGEVHHEILPAMPTDLHGLPLEPKDVTLGAHAAQASERAA</sequence>
<dbReference type="Proteomes" id="UP000292120">
    <property type="component" value="Unassembled WGS sequence"/>
</dbReference>
<name>A0A4Q9H4Z7_9BURK</name>
<evidence type="ECO:0000313" key="2">
    <source>
        <dbReference type="EMBL" id="TBO32724.1"/>
    </source>
</evidence>
<dbReference type="InterPro" id="IPR036663">
    <property type="entry name" value="Fumarylacetoacetase_C_sf"/>
</dbReference>
<feature type="domain" description="Fumarylacetoacetase-like C-terminal" evidence="1">
    <location>
        <begin position="90"/>
        <end position="281"/>
    </location>
</feature>
<dbReference type="AlphaFoldDB" id="A0A4Q9H4Z7"/>
<keyword evidence="2" id="KW-0378">Hydrolase</keyword>
<reference evidence="2 3" key="1">
    <citation type="submission" date="2019-02" db="EMBL/GenBank/DDBJ databases">
        <title>Aquabacterium sp. strain KMB7.</title>
        <authorList>
            <person name="Chen W.-M."/>
        </authorList>
    </citation>
    <scope>NUCLEOTIDE SEQUENCE [LARGE SCALE GENOMIC DNA]</scope>
    <source>
        <strain evidence="2 3">KMB7</strain>
    </source>
</reference>
<accession>A0A4Q9H4Z7</accession>
<dbReference type="Gene3D" id="3.90.850.10">
    <property type="entry name" value="Fumarylacetoacetase-like, C-terminal domain"/>
    <property type="match status" value="1"/>
</dbReference>
<dbReference type="PANTHER" id="PTHR43211">
    <property type="entry name" value="FUMARYLACETOACETATE HYDROLASE"/>
    <property type="match status" value="1"/>
</dbReference>
<dbReference type="EMBL" id="SIXI01000002">
    <property type="protein sequence ID" value="TBO32724.1"/>
    <property type="molecule type" value="Genomic_DNA"/>
</dbReference>
<dbReference type="PANTHER" id="PTHR43211:SF1">
    <property type="entry name" value="BLL6422 PROTEIN"/>
    <property type="match status" value="1"/>
</dbReference>
<comment type="caution">
    <text evidence="2">The sequence shown here is derived from an EMBL/GenBank/DDBJ whole genome shotgun (WGS) entry which is preliminary data.</text>
</comment>
<protein>
    <submittedName>
        <fullName evidence="2">Fumarylacetoacetate hydrolase family protein</fullName>
    </submittedName>
</protein>
<keyword evidence="3" id="KW-1185">Reference proteome</keyword>
<dbReference type="GO" id="GO:0016787">
    <property type="term" value="F:hydrolase activity"/>
    <property type="evidence" value="ECO:0007669"/>
    <property type="project" value="UniProtKB-KW"/>
</dbReference>
<dbReference type="SUPFAM" id="SSF56529">
    <property type="entry name" value="FAH"/>
    <property type="match status" value="1"/>
</dbReference>
<evidence type="ECO:0000313" key="3">
    <source>
        <dbReference type="Proteomes" id="UP000292120"/>
    </source>
</evidence>
<dbReference type="Pfam" id="PF01557">
    <property type="entry name" value="FAA_hydrolase"/>
    <property type="match status" value="1"/>
</dbReference>
<dbReference type="InterPro" id="IPR011234">
    <property type="entry name" value="Fumarylacetoacetase-like_C"/>
</dbReference>
<proteinExistence type="predicted"/>
<evidence type="ECO:0000259" key="1">
    <source>
        <dbReference type="Pfam" id="PF01557"/>
    </source>
</evidence>
<gene>
    <name evidence="2" type="ORF">EYS42_05990</name>
</gene>